<dbReference type="EMBL" id="JAAGKH010000050">
    <property type="protein sequence ID" value="NDR89297.1"/>
    <property type="molecule type" value="Genomic_DNA"/>
</dbReference>
<proteinExistence type="predicted"/>
<dbReference type="InterPro" id="IPR006597">
    <property type="entry name" value="Sel1-like"/>
</dbReference>
<keyword evidence="1" id="KW-0175">Coiled coil</keyword>
<feature type="coiled-coil region" evidence="1">
    <location>
        <begin position="314"/>
        <end position="344"/>
    </location>
</feature>
<dbReference type="KEGG" id="ftz:CH68_1414"/>
<name>A0A0B6E647_FRATU</name>
<dbReference type="SMART" id="SM00671">
    <property type="entry name" value="SEL1"/>
    <property type="match status" value="4"/>
</dbReference>
<accession>A0A0B6E647</accession>
<dbReference type="HOGENOM" id="CLU_777913_0_0_6"/>
<organism evidence="3">
    <name type="scientific">Francisella tularensis subsp. holarctica</name>
    <dbReference type="NCBI Taxonomy" id="119857"/>
    <lineage>
        <taxon>Bacteria</taxon>
        <taxon>Pseudomonadati</taxon>
        <taxon>Pseudomonadota</taxon>
        <taxon>Gammaproteobacteria</taxon>
        <taxon>Thiotrichales</taxon>
        <taxon>Francisellaceae</taxon>
        <taxon>Francisella</taxon>
    </lineage>
</organism>
<dbReference type="InterPro" id="IPR050767">
    <property type="entry name" value="Sel1_AlgK"/>
</dbReference>
<keyword evidence="2" id="KW-0732">Signal</keyword>
<dbReference type="PANTHER" id="PTHR11102">
    <property type="entry name" value="SEL-1-LIKE PROTEIN"/>
    <property type="match status" value="1"/>
</dbReference>
<dbReference type="PANTHER" id="PTHR11102:SF160">
    <property type="entry name" value="ERAD-ASSOCIATED E3 UBIQUITIN-PROTEIN LIGASE COMPONENT HRD3"/>
    <property type="match status" value="1"/>
</dbReference>
<dbReference type="OMA" id="KWYQKAY"/>
<dbReference type="AlphaFoldDB" id="A0A0B6E647"/>
<dbReference type="InterPro" id="IPR011990">
    <property type="entry name" value="TPR-like_helical_dom_sf"/>
</dbReference>
<evidence type="ECO:0000256" key="2">
    <source>
        <dbReference type="SAM" id="SignalP"/>
    </source>
</evidence>
<gene>
    <name evidence="4" type="ORF">FWI86_07390</name>
    <name evidence="3" type="ORF">FWJ04_06645</name>
</gene>
<feature type="chain" id="PRO_5010413090" evidence="2">
    <location>
        <begin position="21"/>
        <end position="353"/>
    </location>
</feature>
<dbReference type="KEGG" id="ftc:DA46_1464"/>
<comment type="caution">
    <text evidence="3">The sequence shown here is derived from an EMBL/GenBank/DDBJ whole genome shotgun (WGS) entry which is preliminary data.</text>
</comment>
<dbReference type="eggNOG" id="COG0790">
    <property type="taxonomic scope" value="Bacteria"/>
</dbReference>
<dbReference type="Gene3D" id="1.25.40.10">
    <property type="entry name" value="Tetratricopeptide repeat domain"/>
    <property type="match status" value="1"/>
</dbReference>
<reference evidence="3" key="2">
    <citation type="submission" date="2020-02" db="EMBL/GenBank/DDBJ databases">
        <title>Using affinity propagation clustering for identifying bacterial clades and subclades with whole-genome sequences of Francisella tularensis.</title>
        <authorList>
            <person name="Homeier-Bachmann T."/>
            <person name="Abdel-Glil M.Y."/>
            <person name="Hackbart A."/>
            <person name="Hotzel H."/>
            <person name="Tomaso H."/>
        </authorList>
    </citation>
    <scope>NUCLEOTIDE SEQUENCE</scope>
    <source>
        <strain evidence="4">15T0085</strain>
        <strain evidence="3">17T1429</strain>
    </source>
</reference>
<evidence type="ECO:0000313" key="4">
    <source>
        <dbReference type="EMBL" id="NDS68828.1"/>
    </source>
</evidence>
<protein>
    <submittedName>
        <fullName evidence="3">Sel1 repeat family protein</fullName>
    </submittedName>
</protein>
<dbReference type="EMBL" id="JAAGJP010000052">
    <property type="protein sequence ID" value="NDS68828.1"/>
    <property type="molecule type" value="Genomic_DNA"/>
</dbReference>
<evidence type="ECO:0000256" key="1">
    <source>
        <dbReference type="SAM" id="Coils"/>
    </source>
</evidence>
<reference evidence="3" key="1">
    <citation type="submission" date="2019-08" db="EMBL/GenBank/DDBJ databases">
        <authorList>
            <person name="Busch A."/>
        </authorList>
    </citation>
    <scope>NUCLEOTIDE SEQUENCE</scope>
    <source>
        <strain evidence="4">15T0085</strain>
        <strain evidence="3">17T1429</strain>
    </source>
</reference>
<dbReference type="Pfam" id="PF08238">
    <property type="entry name" value="Sel1"/>
    <property type="match status" value="4"/>
</dbReference>
<dbReference type="SUPFAM" id="SSF81901">
    <property type="entry name" value="HCP-like"/>
    <property type="match status" value="1"/>
</dbReference>
<dbReference type="KEGG" id="ftv:CH67_1683"/>
<dbReference type="SMR" id="A0A0B6E647"/>
<sequence>MKAKFIIAFLSILFFSSSYATLEQCYKDGVNQDYEKVLESCKPYLKTDARATGLLAEANIQLDSSDKLALEDALWAVNFYQKNGAPKDPEGARLYSYLVYLIGELYFFDSDNIKVDQKKGIEYIIKSANLGYDIAQNQLGNLYVRAGKVPGPNFAKAYKWYKLAIANGSLDARNAYLMNNERSFIENYPYCISIGRALIGDTYLNGLAGLPKSPDFAIQWYQKAYELDHISPVETGLARAYMAKGDKKLAYKYAREAIQQPYAPAFVVIADLTDNKVAKYAYLAEAVELYKNPALKFWSQFNEYCMPDISDNGLKQAQRNLAKIKLSKQELELATKEQQSLRNSWQQNAVTSK</sequence>
<feature type="signal peptide" evidence="2">
    <location>
        <begin position="1"/>
        <end position="20"/>
    </location>
</feature>
<dbReference type="RefSeq" id="WP_003016482.1">
    <property type="nucleotide sequence ID" value="NZ_CP009693.1"/>
</dbReference>
<evidence type="ECO:0000313" key="3">
    <source>
        <dbReference type="EMBL" id="NDR89297.1"/>
    </source>
</evidence>